<gene>
    <name evidence="5" type="ORF">GCM10011505_06580</name>
</gene>
<dbReference type="PROSITE" id="PS00211">
    <property type="entry name" value="ABC_TRANSPORTER_1"/>
    <property type="match status" value="1"/>
</dbReference>
<dbReference type="PANTHER" id="PTHR42781:SF4">
    <property type="entry name" value="SPERMIDINE_PUTRESCINE IMPORT ATP-BINDING PROTEIN POTA"/>
    <property type="match status" value="1"/>
</dbReference>
<dbReference type="InterPro" id="IPR003593">
    <property type="entry name" value="AAA+_ATPase"/>
</dbReference>
<dbReference type="GO" id="GO:0005524">
    <property type="term" value="F:ATP binding"/>
    <property type="evidence" value="ECO:0007669"/>
    <property type="project" value="UniProtKB-KW"/>
</dbReference>
<dbReference type="SUPFAM" id="SSF52540">
    <property type="entry name" value="P-loop containing nucleoside triphosphate hydrolases"/>
    <property type="match status" value="1"/>
</dbReference>
<dbReference type="InterPro" id="IPR003439">
    <property type="entry name" value="ABC_transporter-like_ATP-bd"/>
</dbReference>
<organism evidence="5 6">
    <name type="scientific">Tistrella bauzanensis</name>
    <dbReference type="NCBI Taxonomy" id="657419"/>
    <lineage>
        <taxon>Bacteria</taxon>
        <taxon>Pseudomonadati</taxon>
        <taxon>Pseudomonadota</taxon>
        <taxon>Alphaproteobacteria</taxon>
        <taxon>Geminicoccales</taxon>
        <taxon>Geminicoccaceae</taxon>
        <taxon>Tistrella</taxon>
    </lineage>
</organism>
<keyword evidence="1" id="KW-0813">Transport</keyword>
<dbReference type="Pfam" id="PF08402">
    <property type="entry name" value="TOBE_2"/>
    <property type="match status" value="1"/>
</dbReference>
<dbReference type="InterPro" id="IPR027417">
    <property type="entry name" value="P-loop_NTPase"/>
</dbReference>
<dbReference type="InterPro" id="IPR008995">
    <property type="entry name" value="Mo/tungstate-bd_C_term_dom"/>
</dbReference>
<dbReference type="Pfam" id="PF00005">
    <property type="entry name" value="ABC_tran"/>
    <property type="match status" value="1"/>
</dbReference>
<evidence type="ECO:0000256" key="2">
    <source>
        <dbReference type="ARBA" id="ARBA00022741"/>
    </source>
</evidence>
<dbReference type="SUPFAM" id="SSF50331">
    <property type="entry name" value="MOP-like"/>
    <property type="match status" value="1"/>
</dbReference>
<reference evidence="6" key="1">
    <citation type="journal article" date="2019" name="Int. J. Syst. Evol. Microbiol.">
        <title>The Global Catalogue of Microorganisms (GCM) 10K type strain sequencing project: providing services to taxonomists for standard genome sequencing and annotation.</title>
        <authorList>
            <consortium name="The Broad Institute Genomics Platform"/>
            <consortium name="The Broad Institute Genome Sequencing Center for Infectious Disease"/>
            <person name="Wu L."/>
            <person name="Ma J."/>
        </authorList>
    </citation>
    <scope>NUCLEOTIDE SEQUENCE [LARGE SCALE GENOMIC DNA]</scope>
    <source>
        <strain evidence="6">CGMCC 1.10188</strain>
    </source>
</reference>
<dbReference type="SMART" id="SM00382">
    <property type="entry name" value="AAA"/>
    <property type="match status" value="1"/>
</dbReference>
<evidence type="ECO:0000256" key="1">
    <source>
        <dbReference type="ARBA" id="ARBA00022448"/>
    </source>
</evidence>
<dbReference type="InterPro" id="IPR017871">
    <property type="entry name" value="ABC_transporter-like_CS"/>
</dbReference>
<evidence type="ECO:0000313" key="6">
    <source>
        <dbReference type="Proteomes" id="UP000603352"/>
    </source>
</evidence>
<protein>
    <submittedName>
        <fullName evidence="5">ABC transporter ATP-binding protein</fullName>
    </submittedName>
</protein>
<feature type="domain" description="ABC transporter" evidence="4">
    <location>
        <begin position="4"/>
        <end position="234"/>
    </location>
</feature>
<dbReference type="PANTHER" id="PTHR42781">
    <property type="entry name" value="SPERMIDINE/PUTRESCINE IMPORT ATP-BINDING PROTEIN POTA"/>
    <property type="match status" value="1"/>
</dbReference>
<accession>A0ABQ1IB19</accession>
<dbReference type="EMBL" id="BMDZ01000004">
    <property type="protein sequence ID" value="GGB28014.1"/>
    <property type="molecule type" value="Genomic_DNA"/>
</dbReference>
<dbReference type="Gene3D" id="2.40.50.100">
    <property type="match status" value="1"/>
</dbReference>
<comment type="caution">
    <text evidence="5">The sequence shown here is derived from an EMBL/GenBank/DDBJ whole genome shotgun (WGS) entry which is preliminary data.</text>
</comment>
<keyword evidence="2" id="KW-0547">Nucleotide-binding</keyword>
<evidence type="ECO:0000313" key="5">
    <source>
        <dbReference type="EMBL" id="GGB28014.1"/>
    </source>
</evidence>
<dbReference type="InterPro" id="IPR013611">
    <property type="entry name" value="Transp-assoc_OB_typ2"/>
</dbReference>
<keyword evidence="6" id="KW-1185">Reference proteome</keyword>
<name>A0ABQ1IB19_9PROT</name>
<dbReference type="Gene3D" id="3.40.50.300">
    <property type="entry name" value="P-loop containing nucleotide triphosphate hydrolases"/>
    <property type="match status" value="1"/>
</dbReference>
<dbReference type="RefSeq" id="WP_188574856.1">
    <property type="nucleotide sequence ID" value="NZ_BMDZ01000004.1"/>
</dbReference>
<evidence type="ECO:0000259" key="4">
    <source>
        <dbReference type="PROSITE" id="PS50893"/>
    </source>
</evidence>
<dbReference type="InterPro" id="IPR050093">
    <property type="entry name" value="ABC_SmlMolc_Importer"/>
</dbReference>
<proteinExistence type="predicted"/>
<evidence type="ECO:0000256" key="3">
    <source>
        <dbReference type="ARBA" id="ARBA00022840"/>
    </source>
</evidence>
<sequence>MAVLDLRGITRRFGATMALDGVDLSVPSGGFCSLIGPSGCGKTTLLRIAAGFAAADRGQVLLDGRDIAGLPPHRRGLGFVFQSYALFPTKTVAQNIGFALMLRGDSRRAIGRRVADLAAMVRLTGLEDRFPHELSGGQQQRVALARALAPEPPVLLLDEPLSALDAGIRVHLRAEIRRIVDSLGITTVYVTHDQEEALAISDTMVVMRHGRILQSGTPQAVYLRPAHSFVAGFVGTANLLPCTIDTAGPAVRVGRMTVAVDDITAAHGGAGLLVWRPEHTTLTPAAHAMPGEGLAGTVEASAFLGPVVRLTLRLDGGGTVTADIATRTWSVAGGTMAARGARFRIGIDPAFARVLPAEDAPPPPPEALPHPVAAGGITGRMLADA</sequence>
<dbReference type="PROSITE" id="PS50893">
    <property type="entry name" value="ABC_TRANSPORTER_2"/>
    <property type="match status" value="1"/>
</dbReference>
<dbReference type="Proteomes" id="UP000603352">
    <property type="component" value="Unassembled WGS sequence"/>
</dbReference>
<keyword evidence="3 5" id="KW-0067">ATP-binding</keyword>